<accession>A0A1Z5J0U2</accession>
<evidence type="ECO:0000313" key="2">
    <source>
        <dbReference type="Proteomes" id="UP000223370"/>
    </source>
</evidence>
<protein>
    <submittedName>
        <fullName evidence="1">TetR family transcriptional regulator</fullName>
    </submittedName>
</protein>
<keyword evidence="2" id="KW-1185">Reference proteome</keyword>
<reference evidence="1 2" key="1">
    <citation type="submission" date="2015-11" db="EMBL/GenBank/DDBJ databases">
        <title>Draft genome sequences of new species of the genus Lactobacillus isolated from orchardgrass silage.</title>
        <authorList>
            <person name="Tohno M."/>
            <person name="Tanizawa Y."/>
            <person name="Arita M."/>
        </authorList>
    </citation>
    <scope>NUCLEOTIDE SEQUENCE [LARGE SCALE GENOMIC DNA]</scope>
    <source>
        <strain evidence="1 2">IWT5</strain>
    </source>
</reference>
<organism evidence="1 2">
    <name type="scientific">Secundilactobacillus silagincola</name>
    <dbReference type="NCBI Taxonomy" id="1714681"/>
    <lineage>
        <taxon>Bacteria</taxon>
        <taxon>Bacillati</taxon>
        <taxon>Bacillota</taxon>
        <taxon>Bacilli</taxon>
        <taxon>Lactobacillales</taxon>
        <taxon>Lactobacillaceae</taxon>
        <taxon>Secundilactobacillus</taxon>
    </lineage>
</organism>
<dbReference type="Gene3D" id="1.10.357.10">
    <property type="entry name" value="Tetracycline Repressor, domain 2"/>
    <property type="match status" value="1"/>
</dbReference>
<dbReference type="RefSeq" id="WP_098823484.1">
    <property type="nucleotide sequence ID" value="NZ_BCMJ01000001.1"/>
</dbReference>
<proteinExistence type="predicted"/>
<sequence>MARAFLTNPVKIDQRKQRSHAKLFNAIVAKYRAGIPFKQIEIKTFCQEAGVSRATFYRHYQNLADVIVVHFLIVIADFDQRIDALPEPNFENSSHVVVSEIEKNLDLIRLVSWSGTRQAVQSVLSGTAQQILILRDYPVARRQFISEFLGGALLNFAQEVAEAPEPMSESEVLELYRLLIPSSLS</sequence>
<dbReference type="SUPFAM" id="SSF46689">
    <property type="entry name" value="Homeodomain-like"/>
    <property type="match status" value="1"/>
</dbReference>
<dbReference type="OrthoDB" id="9810250at2"/>
<evidence type="ECO:0000313" key="1">
    <source>
        <dbReference type="EMBL" id="GAX07506.1"/>
    </source>
</evidence>
<dbReference type="EMBL" id="BCMJ01000001">
    <property type="protein sequence ID" value="GAX07506.1"/>
    <property type="molecule type" value="Genomic_DNA"/>
</dbReference>
<name>A0A1Z5J0U2_9LACO</name>
<comment type="caution">
    <text evidence="1">The sequence shown here is derived from an EMBL/GenBank/DDBJ whole genome shotgun (WGS) entry which is preliminary data.</text>
</comment>
<dbReference type="InterPro" id="IPR009057">
    <property type="entry name" value="Homeodomain-like_sf"/>
</dbReference>
<dbReference type="Proteomes" id="UP000223370">
    <property type="component" value="Unassembled WGS sequence"/>
</dbReference>
<dbReference type="AlphaFoldDB" id="A0A1Z5J0U2"/>
<gene>
    <name evidence="1" type="primary">tetR_5</name>
    <name evidence="1" type="ORF">IWT5_00239</name>
</gene>